<organism evidence="1 2">
    <name type="scientific">Actinomadura yumaensis</name>
    <dbReference type="NCBI Taxonomy" id="111807"/>
    <lineage>
        <taxon>Bacteria</taxon>
        <taxon>Bacillati</taxon>
        <taxon>Actinomycetota</taxon>
        <taxon>Actinomycetes</taxon>
        <taxon>Streptosporangiales</taxon>
        <taxon>Thermomonosporaceae</taxon>
        <taxon>Actinomadura</taxon>
    </lineage>
</organism>
<sequence>MRYNRVIAAVALLGALGSSCTSEKPKDAFNPTPKPTRLGQVVTIAGDYKVRGEPRDGEYALRTSAYGDGGLAIGGDGTPYFGVLSGGDSRIAHVDSTGRLATWKLGNIPNQLDVQGDALWLMSSFSGLDLTRVSLKTLKQEVYVSWKSRLPGRLAVKSPSGRPIADDERSRLDRYWAGSRFVLRSDGVPVLVSKAGDLFEVAQHGELRQWHPSGYESALRKASGGKILDPTFATRDRSGGLILLGRRGLVRVPRDAGASGVAFPESTAKLPPWTGAAALNDGSILLLGGTTATGHTPRPTLEKPDGTMVRLDWGAPRSCAEFDGSLAVIGSAKPGGVAVRPDGSVVMSDKVCGRVYAFRPPKDMAGKSYN</sequence>
<evidence type="ECO:0000313" key="2">
    <source>
        <dbReference type="Proteomes" id="UP001596380"/>
    </source>
</evidence>
<evidence type="ECO:0000313" key="1">
    <source>
        <dbReference type="EMBL" id="MFC6880474.1"/>
    </source>
</evidence>
<proteinExistence type="predicted"/>
<reference evidence="2" key="1">
    <citation type="journal article" date="2019" name="Int. J. Syst. Evol. Microbiol.">
        <title>The Global Catalogue of Microorganisms (GCM) 10K type strain sequencing project: providing services to taxonomists for standard genome sequencing and annotation.</title>
        <authorList>
            <consortium name="The Broad Institute Genomics Platform"/>
            <consortium name="The Broad Institute Genome Sequencing Center for Infectious Disease"/>
            <person name="Wu L."/>
            <person name="Ma J."/>
        </authorList>
    </citation>
    <scope>NUCLEOTIDE SEQUENCE [LARGE SCALE GENOMIC DNA]</scope>
    <source>
        <strain evidence="2">JCM 3369</strain>
    </source>
</reference>
<name>A0ABW2CFK7_9ACTN</name>
<dbReference type="RefSeq" id="WP_378063221.1">
    <property type="nucleotide sequence ID" value="NZ_JBHSXS010000005.1"/>
</dbReference>
<comment type="caution">
    <text evidence="1">The sequence shown here is derived from an EMBL/GenBank/DDBJ whole genome shotgun (WGS) entry which is preliminary data.</text>
</comment>
<accession>A0ABW2CFK7</accession>
<dbReference type="EMBL" id="JBHSXS010000005">
    <property type="protein sequence ID" value="MFC6880474.1"/>
    <property type="molecule type" value="Genomic_DNA"/>
</dbReference>
<evidence type="ECO:0008006" key="3">
    <source>
        <dbReference type="Google" id="ProtNLM"/>
    </source>
</evidence>
<keyword evidence="2" id="KW-1185">Reference proteome</keyword>
<dbReference type="PROSITE" id="PS51257">
    <property type="entry name" value="PROKAR_LIPOPROTEIN"/>
    <property type="match status" value="1"/>
</dbReference>
<protein>
    <recommendedName>
        <fullName evidence="3">WD40 repeat domain-containing protein</fullName>
    </recommendedName>
</protein>
<dbReference type="Proteomes" id="UP001596380">
    <property type="component" value="Unassembled WGS sequence"/>
</dbReference>
<dbReference type="SUPFAM" id="SSF63829">
    <property type="entry name" value="Calcium-dependent phosphotriesterase"/>
    <property type="match status" value="1"/>
</dbReference>
<gene>
    <name evidence="1" type="ORF">ACFQKB_11945</name>
</gene>